<keyword evidence="4 8" id="KW-1133">Transmembrane helix</keyword>
<evidence type="ECO:0000256" key="1">
    <source>
        <dbReference type="ARBA" id="ARBA00004141"/>
    </source>
</evidence>
<evidence type="ECO:0000256" key="6">
    <source>
        <dbReference type="ARBA" id="ARBA00023180"/>
    </source>
</evidence>
<feature type="transmembrane region" description="Helical" evidence="8">
    <location>
        <begin position="478"/>
        <end position="503"/>
    </location>
</feature>
<proteinExistence type="inferred from homology"/>
<dbReference type="Pfam" id="PF05478">
    <property type="entry name" value="Prominin"/>
    <property type="match status" value="1"/>
</dbReference>
<feature type="compositionally biased region" description="Basic and acidic residues" evidence="7">
    <location>
        <begin position="909"/>
        <end position="939"/>
    </location>
</feature>
<evidence type="ECO:0008006" key="12">
    <source>
        <dbReference type="Google" id="ProtNLM"/>
    </source>
</evidence>
<dbReference type="PANTHER" id="PTHR22730:SF1">
    <property type="entry name" value="PROMININ-LIKE PROTEIN"/>
    <property type="match status" value="1"/>
</dbReference>
<comment type="subcellular location">
    <subcellularLocation>
        <location evidence="1">Membrane</location>
        <topology evidence="1">Multi-pass membrane protein</topology>
    </subcellularLocation>
</comment>
<evidence type="ECO:0000256" key="5">
    <source>
        <dbReference type="ARBA" id="ARBA00023136"/>
    </source>
</evidence>
<keyword evidence="3 8" id="KW-0812">Transmembrane</keyword>
<dbReference type="InterPro" id="IPR008795">
    <property type="entry name" value="Prominin"/>
</dbReference>
<feature type="signal peptide" evidence="9">
    <location>
        <begin position="1"/>
        <end position="16"/>
    </location>
</feature>
<evidence type="ECO:0000313" key="10">
    <source>
        <dbReference type="EMBL" id="CAH2980031.1"/>
    </source>
</evidence>
<dbReference type="EMBL" id="OU963903">
    <property type="protein sequence ID" value="CAH2980031.1"/>
    <property type="molecule type" value="Genomic_DNA"/>
</dbReference>
<accession>A0ABN8L0V5</accession>
<keyword evidence="11" id="KW-1185">Reference proteome</keyword>
<comment type="similarity">
    <text evidence="2">Belongs to the prominin family.</text>
</comment>
<feature type="transmembrane region" description="Helical" evidence="8">
    <location>
        <begin position="161"/>
        <end position="183"/>
    </location>
</feature>
<evidence type="ECO:0000256" key="2">
    <source>
        <dbReference type="ARBA" id="ARBA00006058"/>
    </source>
</evidence>
<keyword evidence="6" id="KW-0325">Glycoprotein</keyword>
<organism evidence="10 11">
    <name type="scientific">Chilo suppressalis</name>
    <name type="common">Asiatic rice borer moth</name>
    <dbReference type="NCBI Taxonomy" id="168631"/>
    <lineage>
        <taxon>Eukaryota</taxon>
        <taxon>Metazoa</taxon>
        <taxon>Ecdysozoa</taxon>
        <taxon>Arthropoda</taxon>
        <taxon>Hexapoda</taxon>
        <taxon>Insecta</taxon>
        <taxon>Pterygota</taxon>
        <taxon>Neoptera</taxon>
        <taxon>Endopterygota</taxon>
        <taxon>Lepidoptera</taxon>
        <taxon>Glossata</taxon>
        <taxon>Ditrysia</taxon>
        <taxon>Pyraloidea</taxon>
        <taxon>Crambidae</taxon>
        <taxon>Crambinae</taxon>
        <taxon>Chilo</taxon>
    </lineage>
</organism>
<feature type="region of interest" description="Disordered" evidence="7">
    <location>
        <begin position="863"/>
        <end position="952"/>
    </location>
</feature>
<evidence type="ECO:0000256" key="4">
    <source>
        <dbReference type="ARBA" id="ARBA00022989"/>
    </source>
</evidence>
<gene>
    <name evidence="10" type="ORF">CHILSU_LOCUS769</name>
</gene>
<name>A0ABN8L0V5_CHISP</name>
<evidence type="ECO:0000313" key="11">
    <source>
        <dbReference type="Proteomes" id="UP001153292"/>
    </source>
</evidence>
<keyword evidence="9" id="KW-0732">Signal</keyword>
<keyword evidence="5 8" id="KW-0472">Membrane</keyword>
<reference evidence="10" key="1">
    <citation type="submission" date="2021-12" db="EMBL/GenBank/DDBJ databases">
        <authorList>
            <person name="King R."/>
        </authorList>
    </citation>
    <scope>NUCLEOTIDE SEQUENCE</scope>
</reference>
<dbReference type="PANTHER" id="PTHR22730">
    <property type="entry name" value="PROMININ PROM PROTEIN"/>
    <property type="match status" value="1"/>
</dbReference>
<feature type="compositionally biased region" description="Gly residues" evidence="7">
    <location>
        <begin position="874"/>
        <end position="898"/>
    </location>
</feature>
<dbReference type="Proteomes" id="UP001153292">
    <property type="component" value="Chromosome 10"/>
</dbReference>
<feature type="transmembrane region" description="Helical" evidence="8">
    <location>
        <begin position="116"/>
        <end position="140"/>
    </location>
</feature>
<feature type="transmembrane region" description="Helical" evidence="8">
    <location>
        <begin position="432"/>
        <end position="457"/>
    </location>
</feature>
<sequence length="952" mass="103346">MWRILVLVAAVGCGAAGESFLSDITRDLRSEISSVMEMANVTYSEPVINTTYKASVEFDMRAMGSLYNSTHLVIDFIANKQAYPEGIVSVSDGHVEVASPREHWRPLLSHYAGPTAVIVLAALLVVTLPLAGLFWCCCYWCKSGRRRRAFDRKYDACLKGILAILLIALLTLFMFGVVCAFATDSQLESSAGEAPAAVRVGLADAREFLHATQAHARHLLVTNYRELEMKVNGLLSSSGVAVSAQVGALSRGAAVSALATLVARLDSVRDQLRHVARLTDSLRARADRLNAGLRKVKGQLLQTLAQCEQPPCVRLQEKYKIGQLDTEIQYNRMPDVSELLANVTLLLEGNIKEEVADGQRVFRDIQRGIQRSLDEHIPGVQAELARTGRQLSRVADDITAMAGNASQELKRREDVADAMQSFYERYGPYRRYLGLSAAAALLAMTCILALGVTCGVCGKRPDVYGASDCCNKGAGASWLLCGTGCMFVVGGCVAAVALVYFLAGITAQRFLCDPLTEPRGNRLFSDVDRFVELEKALFNERSDPNFNLSSVLVGCHANHTVYETLQVRRLYDVEAAVESARAAGARALAAARAAGAGTGPAAWPAGPVLILRHSARTQLRQLADAGLSDFDFDRILHALETNMTSLSLESLASQLDSTAAAVEKQTGYSQVAPELRRAAATLRSLHQTTVEPLLQDTATLQETATKLRDGLRFNHTSLKEAISYLMYETSQAEQFLNTQGPELVQNISREISGVVSSLVDQYANRVRTAASQHVGRCGPLSHAYNATRDSFCRKILMPTNGYWMSLSWCLALFVPLMVVARRLARLYRHVDPYPGPLVEAEYLYDAYADRDNVPLANAYKAEKRAGRGRRAGAGEAGEGRGGAGPGAGGGGAAGGAGPGPGPALAPPLDAHHARRYNDMAPKHWEEGPPRYHGPTEYERPPPYYYPGPNDRQ</sequence>
<evidence type="ECO:0000256" key="7">
    <source>
        <dbReference type="SAM" id="MobiDB-lite"/>
    </source>
</evidence>
<evidence type="ECO:0000256" key="8">
    <source>
        <dbReference type="SAM" id="Phobius"/>
    </source>
</evidence>
<evidence type="ECO:0000256" key="3">
    <source>
        <dbReference type="ARBA" id="ARBA00022692"/>
    </source>
</evidence>
<feature type="transmembrane region" description="Helical" evidence="8">
    <location>
        <begin position="801"/>
        <end position="820"/>
    </location>
</feature>
<feature type="chain" id="PRO_5045594346" description="Prominin-like protein" evidence="9">
    <location>
        <begin position="17"/>
        <end position="952"/>
    </location>
</feature>
<evidence type="ECO:0000256" key="9">
    <source>
        <dbReference type="SAM" id="SignalP"/>
    </source>
</evidence>
<protein>
    <recommendedName>
        <fullName evidence="12">Prominin-like protein</fullName>
    </recommendedName>
</protein>